<dbReference type="AlphaFoldDB" id="A0A815RSF3"/>
<dbReference type="PROSITE" id="PS50011">
    <property type="entry name" value="PROTEIN_KINASE_DOM"/>
    <property type="match status" value="1"/>
</dbReference>
<evidence type="ECO:0000256" key="11">
    <source>
        <dbReference type="ARBA" id="ARBA00048679"/>
    </source>
</evidence>
<keyword evidence="8" id="KW-0067">ATP-binding</keyword>
<evidence type="ECO:0000313" key="13">
    <source>
        <dbReference type="EMBL" id="CAF1481773.1"/>
    </source>
</evidence>
<evidence type="ECO:0000313" key="15">
    <source>
        <dbReference type="Proteomes" id="UP000663829"/>
    </source>
</evidence>
<feature type="domain" description="Protein kinase" evidence="12">
    <location>
        <begin position="1"/>
        <end position="235"/>
    </location>
</feature>
<dbReference type="InterPro" id="IPR011009">
    <property type="entry name" value="Kinase-like_dom_sf"/>
</dbReference>
<dbReference type="Gene3D" id="1.10.510.10">
    <property type="entry name" value="Transferase(Phosphotransferase) domain 1"/>
    <property type="match status" value="1"/>
</dbReference>
<accession>A0A815RSF3</accession>
<keyword evidence="4" id="KW-0723">Serine/threonine-protein kinase</keyword>
<protein>
    <recommendedName>
        <fullName evidence="3">Serine/threonine-protein kinase 1</fullName>
        <ecNumber evidence="2">2.7.11.1</ecNumber>
    </recommendedName>
</protein>
<keyword evidence="6" id="KW-0547">Nucleotide-binding</keyword>
<gene>
    <name evidence="13" type="ORF">GPM918_LOCUS35872</name>
    <name evidence="14" type="ORF">SRO942_LOCUS36597</name>
</gene>
<reference evidence="13" key="1">
    <citation type="submission" date="2021-02" db="EMBL/GenBank/DDBJ databases">
        <authorList>
            <person name="Nowell W R."/>
        </authorList>
    </citation>
    <scope>NUCLEOTIDE SEQUENCE</scope>
</reference>
<sequence length="235" mass="26928">MEKAELLNNHFSQVWTPSIFISSAALTPRKEQQIGVLPIERELGSGGCGVVYKIQNAAVAVKAVYVPFVNKFRLMETESINYKYYPLIKTRLETSTDDRCDYVIAYDLKVSHNDIKPENLLIRKQDNRVILIDFGSMTFVNLSTNFLNGNLRTSVYLPREFWSLEQIQKTPASGEKIDATLSFIVGIFYLLFITSDLKNADVNMVLAVMQNLKFYQDVNYLNMAKFKPSIREMII</sequence>
<evidence type="ECO:0000259" key="12">
    <source>
        <dbReference type="PROSITE" id="PS50011"/>
    </source>
</evidence>
<feature type="non-terminal residue" evidence="13">
    <location>
        <position position="235"/>
    </location>
</feature>
<evidence type="ECO:0000256" key="10">
    <source>
        <dbReference type="ARBA" id="ARBA00047899"/>
    </source>
</evidence>
<evidence type="ECO:0000256" key="5">
    <source>
        <dbReference type="ARBA" id="ARBA00022679"/>
    </source>
</evidence>
<dbReference type="GO" id="GO:0005737">
    <property type="term" value="C:cytoplasm"/>
    <property type="evidence" value="ECO:0007669"/>
    <property type="project" value="TreeGrafter"/>
</dbReference>
<keyword evidence="5" id="KW-0808">Transferase</keyword>
<keyword evidence="9" id="KW-1035">Host cytoplasm</keyword>
<dbReference type="InterPro" id="IPR008271">
    <property type="entry name" value="Ser/Thr_kinase_AS"/>
</dbReference>
<dbReference type="EMBL" id="CAJNOQ010021168">
    <property type="protein sequence ID" value="CAF1481773.1"/>
    <property type="molecule type" value="Genomic_DNA"/>
</dbReference>
<dbReference type="PROSITE" id="PS00108">
    <property type="entry name" value="PROTEIN_KINASE_ST"/>
    <property type="match status" value="1"/>
</dbReference>
<comment type="catalytic activity">
    <reaction evidence="10">
        <text>L-threonyl-[protein] + ATP = O-phospho-L-threonyl-[protein] + ADP + H(+)</text>
        <dbReference type="Rhea" id="RHEA:46608"/>
        <dbReference type="Rhea" id="RHEA-COMP:11060"/>
        <dbReference type="Rhea" id="RHEA-COMP:11605"/>
        <dbReference type="ChEBI" id="CHEBI:15378"/>
        <dbReference type="ChEBI" id="CHEBI:30013"/>
        <dbReference type="ChEBI" id="CHEBI:30616"/>
        <dbReference type="ChEBI" id="CHEBI:61977"/>
        <dbReference type="ChEBI" id="CHEBI:456216"/>
        <dbReference type="EC" id="2.7.11.1"/>
    </reaction>
</comment>
<comment type="caution">
    <text evidence="13">The sequence shown here is derived from an EMBL/GenBank/DDBJ whole genome shotgun (WGS) entry which is preliminary data.</text>
</comment>
<dbReference type="PANTHER" id="PTHR22984:SF25">
    <property type="entry name" value="PROTEIN KINASE DOMAIN-CONTAINING PROTEIN"/>
    <property type="match status" value="1"/>
</dbReference>
<comment type="subcellular location">
    <subcellularLocation>
        <location evidence="1">Host cytoplasm</location>
    </subcellularLocation>
</comment>
<evidence type="ECO:0000256" key="6">
    <source>
        <dbReference type="ARBA" id="ARBA00022741"/>
    </source>
</evidence>
<evidence type="ECO:0000256" key="3">
    <source>
        <dbReference type="ARBA" id="ARBA00016885"/>
    </source>
</evidence>
<feature type="non-terminal residue" evidence="13">
    <location>
        <position position="1"/>
    </location>
</feature>
<proteinExistence type="predicted"/>
<evidence type="ECO:0000256" key="7">
    <source>
        <dbReference type="ARBA" id="ARBA00022777"/>
    </source>
</evidence>
<dbReference type="InterPro" id="IPR051138">
    <property type="entry name" value="PIM_Ser/Thr_kinase"/>
</dbReference>
<dbReference type="PANTHER" id="PTHR22984">
    <property type="entry name" value="SERINE/THREONINE-PROTEIN KINASE PIM"/>
    <property type="match status" value="1"/>
</dbReference>
<dbReference type="GO" id="GO:0030430">
    <property type="term" value="C:host cell cytoplasm"/>
    <property type="evidence" value="ECO:0007669"/>
    <property type="project" value="UniProtKB-SubCell"/>
</dbReference>
<evidence type="ECO:0000256" key="1">
    <source>
        <dbReference type="ARBA" id="ARBA00004192"/>
    </source>
</evidence>
<name>A0A815RSF3_9BILA</name>
<dbReference type="EMBL" id="CAJOBC010086651">
    <property type="protein sequence ID" value="CAF4346679.1"/>
    <property type="molecule type" value="Genomic_DNA"/>
</dbReference>
<dbReference type="GO" id="GO:0004674">
    <property type="term" value="F:protein serine/threonine kinase activity"/>
    <property type="evidence" value="ECO:0007669"/>
    <property type="project" value="UniProtKB-KW"/>
</dbReference>
<keyword evidence="7" id="KW-0418">Kinase</keyword>
<dbReference type="Pfam" id="PF00069">
    <property type="entry name" value="Pkinase"/>
    <property type="match status" value="1"/>
</dbReference>
<evidence type="ECO:0000256" key="2">
    <source>
        <dbReference type="ARBA" id="ARBA00012513"/>
    </source>
</evidence>
<evidence type="ECO:0000256" key="4">
    <source>
        <dbReference type="ARBA" id="ARBA00022527"/>
    </source>
</evidence>
<evidence type="ECO:0000313" key="14">
    <source>
        <dbReference type="EMBL" id="CAF4346679.1"/>
    </source>
</evidence>
<evidence type="ECO:0000256" key="8">
    <source>
        <dbReference type="ARBA" id="ARBA00022840"/>
    </source>
</evidence>
<dbReference type="SUPFAM" id="SSF56112">
    <property type="entry name" value="Protein kinase-like (PK-like)"/>
    <property type="match status" value="1"/>
</dbReference>
<dbReference type="GO" id="GO:0005524">
    <property type="term" value="F:ATP binding"/>
    <property type="evidence" value="ECO:0007669"/>
    <property type="project" value="UniProtKB-KW"/>
</dbReference>
<evidence type="ECO:0000256" key="9">
    <source>
        <dbReference type="ARBA" id="ARBA00023200"/>
    </source>
</evidence>
<keyword evidence="15" id="KW-1185">Reference proteome</keyword>
<dbReference type="InterPro" id="IPR000719">
    <property type="entry name" value="Prot_kinase_dom"/>
</dbReference>
<dbReference type="EC" id="2.7.11.1" evidence="2"/>
<dbReference type="Proteomes" id="UP000663829">
    <property type="component" value="Unassembled WGS sequence"/>
</dbReference>
<organism evidence="13 15">
    <name type="scientific">Didymodactylos carnosus</name>
    <dbReference type="NCBI Taxonomy" id="1234261"/>
    <lineage>
        <taxon>Eukaryota</taxon>
        <taxon>Metazoa</taxon>
        <taxon>Spiralia</taxon>
        <taxon>Gnathifera</taxon>
        <taxon>Rotifera</taxon>
        <taxon>Eurotatoria</taxon>
        <taxon>Bdelloidea</taxon>
        <taxon>Philodinida</taxon>
        <taxon>Philodinidae</taxon>
        <taxon>Didymodactylos</taxon>
    </lineage>
</organism>
<comment type="catalytic activity">
    <reaction evidence="11">
        <text>L-seryl-[protein] + ATP = O-phospho-L-seryl-[protein] + ADP + H(+)</text>
        <dbReference type="Rhea" id="RHEA:17989"/>
        <dbReference type="Rhea" id="RHEA-COMP:9863"/>
        <dbReference type="Rhea" id="RHEA-COMP:11604"/>
        <dbReference type="ChEBI" id="CHEBI:15378"/>
        <dbReference type="ChEBI" id="CHEBI:29999"/>
        <dbReference type="ChEBI" id="CHEBI:30616"/>
        <dbReference type="ChEBI" id="CHEBI:83421"/>
        <dbReference type="ChEBI" id="CHEBI:456216"/>
        <dbReference type="EC" id="2.7.11.1"/>
    </reaction>
</comment>
<dbReference type="Proteomes" id="UP000681722">
    <property type="component" value="Unassembled WGS sequence"/>
</dbReference>